<dbReference type="CDD" id="cd06261">
    <property type="entry name" value="TM_PBP2"/>
    <property type="match status" value="1"/>
</dbReference>
<evidence type="ECO:0000256" key="3">
    <source>
        <dbReference type="ARBA" id="ARBA00010072"/>
    </source>
</evidence>
<evidence type="ECO:0000313" key="12">
    <source>
        <dbReference type="EMBL" id="MCP8940388.1"/>
    </source>
</evidence>
<dbReference type="InterPro" id="IPR000515">
    <property type="entry name" value="MetI-like"/>
</dbReference>
<comment type="subcellular location">
    <subcellularLocation>
        <location evidence="2">Cell inner membrane</location>
        <topology evidence="2">Multi-pass membrane protein</topology>
    </subcellularLocation>
    <subcellularLocation>
        <location evidence="10">Cell membrane</location>
        <topology evidence="10">Multi-pass membrane protein</topology>
    </subcellularLocation>
</comment>
<feature type="domain" description="ABC transmembrane type-1" evidence="11">
    <location>
        <begin position="16"/>
        <end position="204"/>
    </location>
</feature>
<evidence type="ECO:0000256" key="9">
    <source>
        <dbReference type="ARBA" id="ARBA00023136"/>
    </source>
</evidence>
<keyword evidence="4 10" id="KW-0813">Transport</keyword>
<evidence type="ECO:0000256" key="6">
    <source>
        <dbReference type="ARBA" id="ARBA00022692"/>
    </source>
</evidence>
<evidence type="ECO:0000259" key="11">
    <source>
        <dbReference type="PROSITE" id="PS50928"/>
    </source>
</evidence>
<keyword evidence="9 10" id="KW-0472">Membrane</keyword>
<evidence type="ECO:0000256" key="2">
    <source>
        <dbReference type="ARBA" id="ARBA00004429"/>
    </source>
</evidence>
<evidence type="ECO:0000256" key="4">
    <source>
        <dbReference type="ARBA" id="ARBA00022448"/>
    </source>
</evidence>
<feature type="transmembrane region" description="Helical" evidence="10">
    <location>
        <begin position="20"/>
        <end position="46"/>
    </location>
</feature>
<evidence type="ECO:0000256" key="7">
    <source>
        <dbReference type="ARBA" id="ARBA00022970"/>
    </source>
</evidence>
<dbReference type="NCBIfam" id="TIGR01726">
    <property type="entry name" value="HEQRo_perm_3TM"/>
    <property type="match status" value="1"/>
</dbReference>
<comment type="caution">
    <text evidence="12">The sequence shown here is derived from an EMBL/GenBank/DDBJ whole genome shotgun (WGS) entry which is preliminary data.</text>
</comment>
<dbReference type="Pfam" id="PF00528">
    <property type="entry name" value="BPD_transp_1"/>
    <property type="match status" value="1"/>
</dbReference>
<reference evidence="12 13" key="1">
    <citation type="submission" date="2022-07" db="EMBL/GenBank/DDBJ databases">
        <authorList>
            <person name="Li W.-J."/>
            <person name="Deng Q.-Q."/>
        </authorList>
    </citation>
    <scope>NUCLEOTIDE SEQUENCE [LARGE SCALE GENOMIC DNA]</scope>
    <source>
        <strain evidence="12 13">SYSU M60028</strain>
    </source>
</reference>
<evidence type="ECO:0000313" key="13">
    <source>
        <dbReference type="Proteomes" id="UP001205890"/>
    </source>
</evidence>
<dbReference type="PROSITE" id="PS50928">
    <property type="entry name" value="ABC_TM1"/>
    <property type="match status" value="1"/>
</dbReference>
<comment type="similarity">
    <text evidence="3">Belongs to the binding-protein-dependent transport system permease family. HisMQ subfamily.</text>
</comment>
<keyword evidence="13" id="KW-1185">Reference proteome</keyword>
<keyword evidence="6 10" id="KW-0812">Transmembrane</keyword>
<evidence type="ECO:0000256" key="1">
    <source>
        <dbReference type="ARBA" id="ARBA00003159"/>
    </source>
</evidence>
<feature type="transmembrane region" description="Helical" evidence="10">
    <location>
        <begin position="58"/>
        <end position="75"/>
    </location>
</feature>
<proteinExistence type="inferred from homology"/>
<organism evidence="12 13">
    <name type="scientific">Alsobacter ponti</name>
    <dbReference type="NCBI Taxonomy" id="2962936"/>
    <lineage>
        <taxon>Bacteria</taxon>
        <taxon>Pseudomonadati</taxon>
        <taxon>Pseudomonadota</taxon>
        <taxon>Alphaproteobacteria</taxon>
        <taxon>Hyphomicrobiales</taxon>
        <taxon>Alsobacteraceae</taxon>
        <taxon>Alsobacter</taxon>
    </lineage>
</organism>
<dbReference type="SUPFAM" id="SSF161098">
    <property type="entry name" value="MetI-like"/>
    <property type="match status" value="1"/>
</dbReference>
<evidence type="ECO:0000256" key="10">
    <source>
        <dbReference type="RuleBase" id="RU363032"/>
    </source>
</evidence>
<keyword evidence="7" id="KW-0029">Amino-acid transport</keyword>
<protein>
    <submittedName>
        <fullName evidence="12">Amino acid ABC transporter permease</fullName>
    </submittedName>
</protein>
<keyword evidence="8 10" id="KW-1133">Transmembrane helix</keyword>
<comment type="function">
    <text evidence="1">Part of the binding-protein-dependent transport system for glutamine; probably responsible for the translocation of the substrate across the membrane.</text>
</comment>
<feature type="transmembrane region" description="Helical" evidence="10">
    <location>
        <begin position="182"/>
        <end position="200"/>
    </location>
</feature>
<dbReference type="Proteomes" id="UP001205890">
    <property type="component" value="Unassembled WGS sequence"/>
</dbReference>
<dbReference type="InterPro" id="IPR035906">
    <property type="entry name" value="MetI-like_sf"/>
</dbReference>
<evidence type="ECO:0000256" key="5">
    <source>
        <dbReference type="ARBA" id="ARBA00022475"/>
    </source>
</evidence>
<keyword evidence="5" id="KW-1003">Cell membrane</keyword>
<dbReference type="PANTHER" id="PTHR30614">
    <property type="entry name" value="MEMBRANE COMPONENT OF AMINO ACID ABC TRANSPORTER"/>
    <property type="match status" value="1"/>
</dbReference>
<dbReference type="EMBL" id="JANCLU010000020">
    <property type="protein sequence ID" value="MCP8940388.1"/>
    <property type="molecule type" value="Genomic_DNA"/>
</dbReference>
<accession>A0ABT1LHP0</accession>
<gene>
    <name evidence="12" type="ORF">NK718_17815</name>
</gene>
<name>A0ABT1LHP0_9HYPH</name>
<dbReference type="PANTHER" id="PTHR30614:SF20">
    <property type="entry name" value="GLUTAMINE TRANSPORT SYSTEM PERMEASE PROTEIN GLNP"/>
    <property type="match status" value="1"/>
</dbReference>
<dbReference type="InterPro" id="IPR043429">
    <property type="entry name" value="ArtM/GltK/GlnP/TcyL/YhdX-like"/>
</dbReference>
<evidence type="ECO:0000256" key="8">
    <source>
        <dbReference type="ARBA" id="ARBA00022989"/>
    </source>
</evidence>
<sequence>MLAAILYAIPFLMQGLLTTIVVSLLVVVLSTAIGGLMGIGLVYGPAPVRWLVRGFSDIVRGIPILVLIFFIYYGLPIAGLNLQPFSAAVLALTVFKSAQVIENVRGAIGSIPRGQMDAGKAVGLTFAQRLAYVIAPQAIRRFLPPWINGVTDAVKGSALVSLLGVTDLMHAMQQVIGRTYNALPLYVLGAIIYFVINYGLSALSRMLERRFSYIRE</sequence>
<dbReference type="Gene3D" id="1.10.3720.10">
    <property type="entry name" value="MetI-like"/>
    <property type="match status" value="1"/>
</dbReference>
<dbReference type="RefSeq" id="WP_254745048.1">
    <property type="nucleotide sequence ID" value="NZ_JANCLU010000020.1"/>
</dbReference>
<dbReference type="InterPro" id="IPR010065">
    <property type="entry name" value="AA_ABC_transptr_permease_3TM"/>
</dbReference>